<dbReference type="CDD" id="cd01301">
    <property type="entry name" value="rDP_like"/>
    <property type="match status" value="1"/>
</dbReference>
<name>A0A6P7SMF0_9MOLL</name>
<keyword evidence="1" id="KW-1015">Disulfide bond</keyword>
<comment type="similarity">
    <text evidence="1">Belongs to the metallo-dependent hydrolases superfamily. Peptidase M19 family.</text>
</comment>
<keyword evidence="1" id="KW-0862">Zinc</keyword>
<dbReference type="RefSeq" id="XP_029639465.1">
    <property type="nucleotide sequence ID" value="XM_029783605.2"/>
</dbReference>
<dbReference type="AlphaFoldDB" id="A0A6P7SMF0"/>
<dbReference type="EC" id="3.4.13.19" evidence="1"/>
<keyword evidence="1" id="KW-0325">Glycoprotein</keyword>
<dbReference type="Proteomes" id="UP000515154">
    <property type="component" value="Linkage group LG1"/>
</dbReference>
<keyword evidence="1" id="KW-0224">Dipeptidase</keyword>
<comment type="catalytic activity">
    <reaction evidence="1">
        <text>an L-aminoacyl-L-amino acid + H2O = 2 an L-alpha-amino acid</text>
        <dbReference type="Rhea" id="RHEA:48940"/>
        <dbReference type="ChEBI" id="CHEBI:15377"/>
        <dbReference type="ChEBI" id="CHEBI:59869"/>
        <dbReference type="ChEBI" id="CHEBI:77460"/>
        <dbReference type="EC" id="3.4.13.19"/>
    </reaction>
</comment>
<dbReference type="KEGG" id="osn:115214406"/>
<sequence length="419" mass="46359">MASSCGPLSRLTKKQTMIAAGLALLLLLVICISIGVPLAAASKSSRSADSLETAKVILKTHALIDGHNDLPYRIRIYTGVNKTDFNSSLDKVWEVSQTDIPRLKEGMVGAQFWAAYVPCDTQFKDAVTKSLEQVDIIRNLVAKYPEIFEFVTTSQGIRDAFKAKKIASLIGLEGGHSIDSSLGTLRMFYELGVRYMTVTHSCNTPWADNWLVDVNKTNEHDGLTDFGKKVIHEMNRLGMLVDLSHVAVRTMEDALDESKAPVIFSHTSAYALCNHYRNAPDAILKKTKQNRGVVMVNFYSDYINCYPSNQTNATLSQVADHIDHIKNVAGVETVGIGGDYDGVERLPIGLEDVSKYPDLFAELVKRGWSNDDLAKLAGENLLRVFKAAEEVRDNMKDEAPSEARIPDSERGNSSCYKKF</sequence>
<evidence type="ECO:0000256" key="1">
    <source>
        <dbReference type="RuleBase" id="RU341113"/>
    </source>
</evidence>
<accession>A0A6P7SMF0</accession>
<dbReference type="FunFam" id="3.20.20.140:FF:000030">
    <property type="entry name" value="Dipeptidase"/>
    <property type="match status" value="1"/>
</dbReference>
<dbReference type="InterPro" id="IPR000180">
    <property type="entry name" value="Dipep_AS"/>
</dbReference>
<keyword evidence="1" id="KW-0472">Membrane</keyword>
<keyword evidence="1" id="KW-0449">Lipoprotein</keyword>
<keyword evidence="1" id="KW-0482">Metalloprotease</keyword>
<comment type="subunit">
    <text evidence="1">Homodimer; disulfide-linked.</text>
</comment>
<dbReference type="InterPro" id="IPR032466">
    <property type="entry name" value="Metal_Hydrolase"/>
</dbReference>
<keyword evidence="1" id="KW-0336">GPI-anchor</keyword>
<keyword evidence="1" id="KW-0378">Hydrolase</keyword>
<evidence type="ECO:0000313" key="4">
    <source>
        <dbReference type="RefSeq" id="XP_029639465.1"/>
    </source>
</evidence>
<keyword evidence="1" id="KW-0645">Protease</keyword>
<dbReference type="GO" id="GO:0046872">
    <property type="term" value="F:metal ion binding"/>
    <property type="evidence" value="ECO:0007669"/>
    <property type="project" value="UniProtKB-UniRule"/>
</dbReference>
<dbReference type="PANTHER" id="PTHR10443:SF12">
    <property type="entry name" value="DIPEPTIDASE"/>
    <property type="match status" value="1"/>
</dbReference>
<feature type="region of interest" description="Disordered" evidence="2">
    <location>
        <begin position="395"/>
        <end position="419"/>
    </location>
</feature>
<keyword evidence="3" id="KW-1185">Reference proteome</keyword>
<dbReference type="PROSITE" id="PS00869">
    <property type="entry name" value="RENAL_DIPEPTIDASE_1"/>
    <property type="match status" value="1"/>
</dbReference>
<dbReference type="Gene3D" id="3.20.20.140">
    <property type="entry name" value="Metal-dependent hydrolases"/>
    <property type="match status" value="1"/>
</dbReference>
<dbReference type="GO" id="GO:0098552">
    <property type="term" value="C:side of membrane"/>
    <property type="evidence" value="ECO:0007669"/>
    <property type="project" value="UniProtKB-KW"/>
</dbReference>
<dbReference type="InterPro" id="IPR008257">
    <property type="entry name" value="Pept_M19"/>
</dbReference>
<evidence type="ECO:0000256" key="2">
    <source>
        <dbReference type="SAM" id="MobiDB-lite"/>
    </source>
</evidence>
<dbReference type="GO" id="GO:0070573">
    <property type="term" value="F:metallodipeptidase activity"/>
    <property type="evidence" value="ECO:0007669"/>
    <property type="project" value="InterPro"/>
</dbReference>
<dbReference type="SUPFAM" id="SSF51556">
    <property type="entry name" value="Metallo-dependent hydrolases"/>
    <property type="match status" value="1"/>
</dbReference>
<reference evidence="4" key="1">
    <citation type="submission" date="2025-08" db="UniProtKB">
        <authorList>
            <consortium name="RefSeq"/>
        </authorList>
    </citation>
    <scope>IDENTIFICATION</scope>
</reference>
<dbReference type="PANTHER" id="PTHR10443">
    <property type="entry name" value="MICROSOMAL DIPEPTIDASE"/>
    <property type="match status" value="1"/>
</dbReference>
<organism evidence="3 4">
    <name type="scientific">Octopus sinensis</name>
    <name type="common">East Asian common octopus</name>
    <dbReference type="NCBI Taxonomy" id="2607531"/>
    <lineage>
        <taxon>Eukaryota</taxon>
        <taxon>Metazoa</taxon>
        <taxon>Spiralia</taxon>
        <taxon>Lophotrochozoa</taxon>
        <taxon>Mollusca</taxon>
        <taxon>Cephalopoda</taxon>
        <taxon>Coleoidea</taxon>
        <taxon>Octopodiformes</taxon>
        <taxon>Octopoda</taxon>
        <taxon>Incirrata</taxon>
        <taxon>Octopodidae</taxon>
        <taxon>Octopus</taxon>
    </lineage>
</organism>
<proteinExistence type="inferred from homology"/>
<comment type="subcellular location">
    <subcellularLocation>
        <location evidence="1">Membrane</location>
        <topology evidence="1">Lipid-anchor</topology>
        <topology evidence="1">GPI-anchor</topology>
    </subcellularLocation>
</comment>
<dbReference type="GO" id="GO:0006508">
    <property type="term" value="P:proteolysis"/>
    <property type="evidence" value="ECO:0007669"/>
    <property type="project" value="UniProtKB-KW"/>
</dbReference>
<gene>
    <name evidence="4" type="primary">LOC115214406</name>
</gene>
<dbReference type="PROSITE" id="PS51365">
    <property type="entry name" value="RENAL_DIPEPTIDASE_2"/>
    <property type="match status" value="1"/>
</dbReference>
<feature type="compositionally biased region" description="Basic and acidic residues" evidence="2">
    <location>
        <begin position="395"/>
        <end position="410"/>
    </location>
</feature>
<evidence type="ECO:0000313" key="3">
    <source>
        <dbReference type="Proteomes" id="UP000515154"/>
    </source>
</evidence>
<dbReference type="Pfam" id="PF01244">
    <property type="entry name" value="Peptidase_M19"/>
    <property type="match status" value="1"/>
</dbReference>
<protein>
    <recommendedName>
        <fullName evidence="1">Dipeptidase</fullName>
        <ecNumber evidence="1">3.4.13.19</ecNumber>
    </recommendedName>
</protein>
<keyword evidence="1" id="KW-0479">Metal-binding</keyword>
<comment type="cofactor">
    <cofactor evidence="1">
        <name>Zn(2+)</name>
        <dbReference type="ChEBI" id="CHEBI:29105"/>
    </cofactor>
</comment>